<dbReference type="Proteomes" id="UP000317881">
    <property type="component" value="Unassembled WGS sequence"/>
</dbReference>
<proteinExistence type="predicted"/>
<dbReference type="AlphaFoldDB" id="A0A4Y3VNI3"/>
<dbReference type="RefSeq" id="WP_167529745.1">
    <property type="nucleotide sequence ID" value="NZ_BJND01000052.1"/>
</dbReference>
<keyword evidence="2" id="KW-1185">Reference proteome</keyword>
<evidence type="ECO:0000313" key="1">
    <source>
        <dbReference type="EMBL" id="GEC08427.1"/>
    </source>
</evidence>
<dbReference type="EMBL" id="BJND01000052">
    <property type="protein sequence ID" value="GEC08427.1"/>
    <property type="molecule type" value="Genomic_DNA"/>
</dbReference>
<comment type="caution">
    <text evidence="1">The sequence shown here is derived from an EMBL/GenBank/DDBJ whole genome shotgun (WGS) entry which is preliminary data.</text>
</comment>
<accession>A0A4Y3VNI3</accession>
<evidence type="ECO:0008006" key="3">
    <source>
        <dbReference type="Google" id="ProtNLM"/>
    </source>
</evidence>
<protein>
    <recommendedName>
        <fullName evidence="3">Immunity protein Imm1</fullName>
    </recommendedName>
</protein>
<sequence>MITLAGDERHGSKTRDWEIENPGLERIARSIADLDGQRLTEISVTEDEPFRYLSIAGGPDLYLVTGESADGEILQLRDPEAGSEQVQLVCGGQMGVFERSALVTQAQAIDAVSDFLSGFPEGFGDAWSVE</sequence>
<reference evidence="1 2" key="1">
    <citation type="submission" date="2019-06" db="EMBL/GenBank/DDBJ databases">
        <title>Whole genome shotgun sequence of Streptomyces spinoverrucosus NBRC 14228.</title>
        <authorList>
            <person name="Hosoyama A."/>
            <person name="Uohara A."/>
            <person name="Ohji S."/>
            <person name="Ichikawa N."/>
        </authorList>
    </citation>
    <scope>NUCLEOTIDE SEQUENCE [LARGE SCALE GENOMIC DNA]</scope>
    <source>
        <strain evidence="1 2">NBRC 14228</strain>
    </source>
</reference>
<organism evidence="1 2">
    <name type="scientific">Streptomyces spinoverrucosus</name>
    <dbReference type="NCBI Taxonomy" id="284043"/>
    <lineage>
        <taxon>Bacteria</taxon>
        <taxon>Bacillati</taxon>
        <taxon>Actinomycetota</taxon>
        <taxon>Actinomycetes</taxon>
        <taxon>Kitasatosporales</taxon>
        <taxon>Streptomycetaceae</taxon>
        <taxon>Streptomyces</taxon>
    </lineage>
</organism>
<evidence type="ECO:0000313" key="2">
    <source>
        <dbReference type="Proteomes" id="UP000317881"/>
    </source>
</evidence>
<gene>
    <name evidence="1" type="ORF">SSP24_60820</name>
</gene>
<name>A0A4Y3VNI3_9ACTN</name>